<keyword evidence="5" id="KW-1185">Reference proteome</keyword>
<name>A0AAV9GMG4_9PEZI</name>
<evidence type="ECO:0008006" key="6">
    <source>
        <dbReference type="Google" id="ProtNLM"/>
    </source>
</evidence>
<dbReference type="Pfam" id="PF24883">
    <property type="entry name" value="NPHP3_N"/>
    <property type="match status" value="1"/>
</dbReference>
<organism evidence="4 5">
    <name type="scientific">Podospora aff. communis PSN243</name>
    <dbReference type="NCBI Taxonomy" id="3040156"/>
    <lineage>
        <taxon>Eukaryota</taxon>
        <taxon>Fungi</taxon>
        <taxon>Dikarya</taxon>
        <taxon>Ascomycota</taxon>
        <taxon>Pezizomycotina</taxon>
        <taxon>Sordariomycetes</taxon>
        <taxon>Sordariomycetidae</taxon>
        <taxon>Sordariales</taxon>
        <taxon>Podosporaceae</taxon>
        <taxon>Podospora</taxon>
    </lineage>
</organism>
<dbReference type="SUPFAM" id="SSF52540">
    <property type="entry name" value="P-loop containing nucleoside triphosphate hydrolases"/>
    <property type="match status" value="1"/>
</dbReference>
<dbReference type="Gene3D" id="3.40.50.300">
    <property type="entry name" value="P-loop containing nucleotide triphosphate hydrolases"/>
    <property type="match status" value="1"/>
</dbReference>
<dbReference type="Pfam" id="PF25053">
    <property type="entry name" value="DUF7791"/>
    <property type="match status" value="1"/>
</dbReference>
<evidence type="ECO:0000313" key="5">
    <source>
        <dbReference type="Proteomes" id="UP001321760"/>
    </source>
</evidence>
<protein>
    <recommendedName>
        <fullName evidence="6">NACHT domain-containing protein</fullName>
    </recommendedName>
</protein>
<evidence type="ECO:0000313" key="4">
    <source>
        <dbReference type="EMBL" id="KAK4449753.1"/>
    </source>
</evidence>
<dbReference type="PANTHER" id="PTHR10039">
    <property type="entry name" value="AMELOGENIN"/>
    <property type="match status" value="1"/>
</dbReference>
<feature type="domain" description="DUF7791" evidence="3">
    <location>
        <begin position="574"/>
        <end position="708"/>
    </location>
</feature>
<evidence type="ECO:0000256" key="1">
    <source>
        <dbReference type="ARBA" id="ARBA00022737"/>
    </source>
</evidence>
<keyword evidence="1" id="KW-0677">Repeat</keyword>
<dbReference type="EMBL" id="MU865935">
    <property type="protein sequence ID" value="KAK4449753.1"/>
    <property type="molecule type" value="Genomic_DNA"/>
</dbReference>
<accession>A0AAV9GMG4</accession>
<gene>
    <name evidence="4" type="ORF">QBC34DRAFT_298403</name>
</gene>
<reference evidence="4" key="1">
    <citation type="journal article" date="2023" name="Mol. Phylogenet. Evol.">
        <title>Genome-scale phylogeny and comparative genomics of the fungal order Sordariales.</title>
        <authorList>
            <person name="Hensen N."/>
            <person name="Bonometti L."/>
            <person name="Westerberg I."/>
            <person name="Brannstrom I.O."/>
            <person name="Guillou S."/>
            <person name="Cros-Aarteil S."/>
            <person name="Calhoun S."/>
            <person name="Haridas S."/>
            <person name="Kuo A."/>
            <person name="Mondo S."/>
            <person name="Pangilinan J."/>
            <person name="Riley R."/>
            <person name="LaButti K."/>
            <person name="Andreopoulos B."/>
            <person name="Lipzen A."/>
            <person name="Chen C."/>
            <person name="Yan M."/>
            <person name="Daum C."/>
            <person name="Ng V."/>
            <person name="Clum A."/>
            <person name="Steindorff A."/>
            <person name="Ohm R.A."/>
            <person name="Martin F."/>
            <person name="Silar P."/>
            <person name="Natvig D.O."/>
            <person name="Lalanne C."/>
            <person name="Gautier V."/>
            <person name="Ament-Velasquez S.L."/>
            <person name="Kruys A."/>
            <person name="Hutchinson M.I."/>
            <person name="Powell A.J."/>
            <person name="Barry K."/>
            <person name="Miller A.N."/>
            <person name="Grigoriev I.V."/>
            <person name="Debuchy R."/>
            <person name="Gladieux P."/>
            <person name="Hiltunen Thoren M."/>
            <person name="Johannesson H."/>
        </authorList>
    </citation>
    <scope>NUCLEOTIDE SEQUENCE</scope>
    <source>
        <strain evidence="4">PSN243</strain>
    </source>
</reference>
<reference evidence="4" key="2">
    <citation type="submission" date="2023-05" db="EMBL/GenBank/DDBJ databases">
        <authorList>
            <consortium name="Lawrence Berkeley National Laboratory"/>
            <person name="Steindorff A."/>
            <person name="Hensen N."/>
            <person name="Bonometti L."/>
            <person name="Westerberg I."/>
            <person name="Brannstrom I.O."/>
            <person name="Guillou S."/>
            <person name="Cros-Aarteil S."/>
            <person name="Calhoun S."/>
            <person name="Haridas S."/>
            <person name="Kuo A."/>
            <person name="Mondo S."/>
            <person name="Pangilinan J."/>
            <person name="Riley R."/>
            <person name="Labutti K."/>
            <person name="Andreopoulos B."/>
            <person name="Lipzen A."/>
            <person name="Chen C."/>
            <person name="Yanf M."/>
            <person name="Daum C."/>
            <person name="Ng V."/>
            <person name="Clum A."/>
            <person name="Ohm R."/>
            <person name="Martin F."/>
            <person name="Silar P."/>
            <person name="Natvig D."/>
            <person name="Lalanne C."/>
            <person name="Gautier V."/>
            <person name="Ament-Velasquez S.L."/>
            <person name="Kruys A."/>
            <person name="Hutchinson M.I."/>
            <person name="Powell A.J."/>
            <person name="Barry K."/>
            <person name="Miller A.N."/>
            <person name="Grigoriev I.V."/>
            <person name="Debuchy R."/>
            <person name="Gladieux P."/>
            <person name="Thoren M.H."/>
            <person name="Johannesson H."/>
        </authorList>
    </citation>
    <scope>NUCLEOTIDE SEQUENCE</scope>
    <source>
        <strain evidence="4">PSN243</strain>
    </source>
</reference>
<sequence>MDPLSAIGLVGNIVSLIDSGLRFVDAARSVYRSATGTTAENENLAFVAAEVQKRALTIQSKEYSSPPANGDDEQSLEAIARKCRSISEELLGLLGTLQATQRKSVKSSVTAIWKNFRAKKKKEALSAQMEALATQLQHQLACVTQSKTVAQLEDLVAVAGENSATLSQLQTQIEKLRTGIDVTFLHPDLVKQLQVVLDASDGLMFKRRKAMIRQALDAPELGSRFFEVSDAHPTTFDWILADTAMEDKVPETTHDVSQKDWNAWGSDDDPDWATTEEQRQRLRQREAAARFVAWLKYGRDFFHITGKPGAGKSTLMKFLFKDRRSFNYLRHWAKDAGKSLVTAFFFFWREGAASQRTLRGLRRGLLFNLLDAAPDLIPVAFPDLWELTTGGGLKLATITDDQVEQSFNQVISDRKTYASRRFVFFIDGLDEFEGDYTEQTKMLRHLHHWVETGDGELKICVSSREYNIFLDNFSASPKLRLQDLTFHDMRLLVSGRLRAHGQYQARLPELNFLERRIVMKAEGVFLWVHLVLNAIEESLSDGADTEALRETLELLPSDLEKLFEKFFASISPSSLPSALQTFSVVLCQPISHDPGELCLYLRCYPFIDLYLKDRDFATKIKPQPLTDQEVEEALALSRRRLRGRCKGFLEVRNHVNLRRSGNDFPPFREYITTTHRSVVEYLRGKCSTISDAIACDGLFQCYLAMFKTMDAALDIPYFRDFDNRFNFVKDFDEILLWASRVCLSLRIGSKVVFARFHAHRIFLAKTTGYLFSRAKARLVNGPRVLSPTPWASIASQS</sequence>
<evidence type="ECO:0000259" key="3">
    <source>
        <dbReference type="Pfam" id="PF25053"/>
    </source>
</evidence>
<dbReference type="InterPro" id="IPR056884">
    <property type="entry name" value="NPHP3-like_N"/>
</dbReference>
<evidence type="ECO:0000259" key="2">
    <source>
        <dbReference type="Pfam" id="PF24883"/>
    </source>
</evidence>
<dbReference type="AlphaFoldDB" id="A0AAV9GMG4"/>
<dbReference type="InterPro" id="IPR027417">
    <property type="entry name" value="P-loop_NTPase"/>
</dbReference>
<comment type="caution">
    <text evidence="4">The sequence shown here is derived from an EMBL/GenBank/DDBJ whole genome shotgun (WGS) entry which is preliminary data.</text>
</comment>
<feature type="domain" description="Nephrocystin 3-like N-terminal" evidence="2">
    <location>
        <begin position="290"/>
        <end position="464"/>
    </location>
</feature>
<dbReference type="InterPro" id="IPR056693">
    <property type="entry name" value="DUF7791"/>
</dbReference>
<dbReference type="Proteomes" id="UP001321760">
    <property type="component" value="Unassembled WGS sequence"/>
</dbReference>
<dbReference type="PANTHER" id="PTHR10039:SF5">
    <property type="entry name" value="NACHT DOMAIN-CONTAINING PROTEIN"/>
    <property type="match status" value="1"/>
</dbReference>
<proteinExistence type="predicted"/>